<dbReference type="KEGG" id="hoh:Hoch_4978"/>
<sequence length="228" mass="24918">MSKRLGIIVLAGAAIIALPTAAIGDVEHELHIGAQSGAVWSELFRSEPISSPNEATYNRRFFGGLALRLNTNAWDWLSLGAQLELQYDRKGARIESGGVRVGDRYLNYLDVPLLVRATFSPSRYAKPYFAAGPRLGVLVGAEREDFNGNIQDQSDFYDSVDFGVHVALGVGVQLNERLTVEIEGRYDVGLSDVDSASAQPGLRNRSFFLVLGVDYELWRSGGSGEPPR</sequence>
<dbReference type="STRING" id="502025.Hoch_4978"/>
<dbReference type="RefSeq" id="WP_012830059.1">
    <property type="nucleotide sequence ID" value="NC_013440.1"/>
</dbReference>
<gene>
    <name evidence="2" type="ordered locus">Hoch_4978</name>
</gene>
<dbReference type="eggNOG" id="COG3637">
    <property type="taxonomic scope" value="Bacteria"/>
</dbReference>
<evidence type="ECO:0000313" key="2">
    <source>
        <dbReference type="EMBL" id="ACY17467.1"/>
    </source>
</evidence>
<dbReference type="InterPro" id="IPR000095">
    <property type="entry name" value="CRIB_dom"/>
</dbReference>
<protein>
    <recommendedName>
        <fullName evidence="1">CRIB domain-containing protein</fullName>
    </recommendedName>
</protein>
<dbReference type="HOGENOM" id="CLU_1213451_0_0_7"/>
<evidence type="ECO:0000259" key="1">
    <source>
        <dbReference type="PROSITE" id="PS50108"/>
    </source>
</evidence>
<dbReference type="Pfam" id="PF13568">
    <property type="entry name" value="OMP_b-brl_2"/>
    <property type="match status" value="1"/>
</dbReference>
<dbReference type="PROSITE" id="PS50108">
    <property type="entry name" value="CRIB"/>
    <property type="match status" value="1"/>
</dbReference>
<organism evidence="2 3">
    <name type="scientific">Haliangium ochraceum (strain DSM 14365 / JCM 11303 / SMP-2)</name>
    <dbReference type="NCBI Taxonomy" id="502025"/>
    <lineage>
        <taxon>Bacteria</taxon>
        <taxon>Pseudomonadati</taxon>
        <taxon>Myxococcota</taxon>
        <taxon>Polyangia</taxon>
        <taxon>Haliangiales</taxon>
        <taxon>Kofleriaceae</taxon>
        <taxon>Haliangium</taxon>
    </lineage>
</organism>
<keyword evidence="3" id="KW-1185">Reference proteome</keyword>
<dbReference type="EMBL" id="CP001804">
    <property type="protein sequence ID" value="ACY17467.1"/>
    <property type="molecule type" value="Genomic_DNA"/>
</dbReference>
<feature type="domain" description="CRIB" evidence="1">
    <location>
        <begin position="16"/>
        <end position="33"/>
    </location>
</feature>
<dbReference type="Proteomes" id="UP000001880">
    <property type="component" value="Chromosome"/>
</dbReference>
<dbReference type="TCDB" id="1.B.44.2.12">
    <property type="family name" value="the probable protein translocating porphyromonas gingivalis porin (port) family"/>
</dbReference>
<accession>D0LVA6</accession>
<name>D0LVA6_HALO1</name>
<proteinExistence type="predicted"/>
<evidence type="ECO:0000313" key="3">
    <source>
        <dbReference type="Proteomes" id="UP000001880"/>
    </source>
</evidence>
<dbReference type="Gene3D" id="2.40.160.20">
    <property type="match status" value="1"/>
</dbReference>
<dbReference type="InterPro" id="IPR011250">
    <property type="entry name" value="OMP/PagP_B-barrel"/>
</dbReference>
<reference evidence="2 3" key="1">
    <citation type="journal article" date="2010" name="Stand. Genomic Sci.">
        <title>Complete genome sequence of Haliangium ochraceum type strain (SMP-2).</title>
        <authorList>
            <consortium name="US DOE Joint Genome Institute (JGI-PGF)"/>
            <person name="Ivanova N."/>
            <person name="Daum C."/>
            <person name="Lang E."/>
            <person name="Abt B."/>
            <person name="Kopitz M."/>
            <person name="Saunders E."/>
            <person name="Lapidus A."/>
            <person name="Lucas S."/>
            <person name="Glavina Del Rio T."/>
            <person name="Nolan M."/>
            <person name="Tice H."/>
            <person name="Copeland A."/>
            <person name="Cheng J.F."/>
            <person name="Chen F."/>
            <person name="Bruce D."/>
            <person name="Goodwin L."/>
            <person name="Pitluck S."/>
            <person name="Mavromatis K."/>
            <person name="Pati A."/>
            <person name="Mikhailova N."/>
            <person name="Chen A."/>
            <person name="Palaniappan K."/>
            <person name="Land M."/>
            <person name="Hauser L."/>
            <person name="Chang Y.J."/>
            <person name="Jeffries C.D."/>
            <person name="Detter J.C."/>
            <person name="Brettin T."/>
            <person name="Rohde M."/>
            <person name="Goker M."/>
            <person name="Bristow J."/>
            <person name="Markowitz V."/>
            <person name="Eisen J.A."/>
            <person name="Hugenholtz P."/>
            <person name="Kyrpides N.C."/>
            <person name="Klenk H.P."/>
        </authorList>
    </citation>
    <scope>NUCLEOTIDE SEQUENCE [LARGE SCALE GENOMIC DNA]</scope>
    <source>
        <strain evidence="3">DSM 14365 / CIP 107738 / JCM 11303 / AJ 13395 / SMP-2</strain>
    </source>
</reference>
<dbReference type="AlphaFoldDB" id="D0LVA6"/>
<dbReference type="InterPro" id="IPR025665">
    <property type="entry name" value="Beta-barrel_OMP_2"/>
</dbReference>
<dbReference type="SUPFAM" id="SSF56925">
    <property type="entry name" value="OMPA-like"/>
    <property type="match status" value="1"/>
</dbReference>